<dbReference type="InterPro" id="IPR036397">
    <property type="entry name" value="RNaseH_sf"/>
</dbReference>
<accession>A0A9X8DRN4</accession>
<dbReference type="Proteomes" id="UP000275652">
    <property type="component" value="Unassembled WGS sequence"/>
</dbReference>
<comment type="caution">
    <text evidence="1">The sequence shown here is derived from an EMBL/GenBank/DDBJ whole genome shotgun (WGS) entry which is preliminary data.</text>
</comment>
<protein>
    <submittedName>
        <fullName evidence="1">Uncharacterized protein</fullName>
    </submittedName>
</protein>
<reference evidence="1 2" key="1">
    <citation type="journal article" date="2018" name="J. Invertebr. Pathol.">
        <title>New genotyping method for the causative agent of crayfish plague (Aphanomyces astaci) based on whole genome data.</title>
        <authorList>
            <person name="Minardi D."/>
            <person name="Studholme D.J."/>
            <person name="van der Giezen M."/>
            <person name="Pretto T."/>
            <person name="Oidtmann B."/>
        </authorList>
    </citation>
    <scope>NUCLEOTIDE SEQUENCE [LARGE SCALE GENOMIC DNA]</scope>
    <source>
        <strain evidence="1 2">KB13</strain>
    </source>
</reference>
<proteinExistence type="predicted"/>
<dbReference type="EMBL" id="QUTI01034353">
    <property type="protein sequence ID" value="RLO02150.1"/>
    <property type="molecule type" value="Genomic_DNA"/>
</dbReference>
<dbReference type="GO" id="GO:0003676">
    <property type="term" value="F:nucleic acid binding"/>
    <property type="evidence" value="ECO:0007669"/>
    <property type="project" value="InterPro"/>
</dbReference>
<evidence type="ECO:0000313" key="1">
    <source>
        <dbReference type="EMBL" id="RLO02150.1"/>
    </source>
</evidence>
<dbReference type="AlphaFoldDB" id="A0A9X8DRN4"/>
<dbReference type="Gene3D" id="3.30.420.10">
    <property type="entry name" value="Ribonuclease H-like superfamily/Ribonuclease H"/>
    <property type="match status" value="1"/>
</dbReference>
<evidence type="ECO:0000313" key="2">
    <source>
        <dbReference type="Proteomes" id="UP000275652"/>
    </source>
</evidence>
<dbReference type="PANTHER" id="PTHR47169">
    <property type="entry name" value="OS01G0541250 PROTEIN"/>
    <property type="match status" value="1"/>
</dbReference>
<organism evidence="1 2">
    <name type="scientific">Aphanomyces astaci</name>
    <name type="common">Crayfish plague agent</name>
    <dbReference type="NCBI Taxonomy" id="112090"/>
    <lineage>
        <taxon>Eukaryota</taxon>
        <taxon>Sar</taxon>
        <taxon>Stramenopiles</taxon>
        <taxon>Oomycota</taxon>
        <taxon>Saprolegniomycetes</taxon>
        <taxon>Saprolegniales</taxon>
        <taxon>Verrucalvaceae</taxon>
        <taxon>Aphanomyces</taxon>
    </lineage>
</organism>
<sequence>MVDHKTLAHGSCAMVDFTNTTRPCSNLHHESKATAAETSSTSLLPSASRRFRRPRTTFRSIAAAMKMSRSTLHDYYKRGIFEKNTSTVRPLLTDAIKAVRVQWVMKHLHALSADQYASDDMMNTVHVDKKWYFVIKISSKMYLAPGEEPPHRTCKSKRIITKVLFLSAVARPR</sequence>
<gene>
    <name evidence="1" type="ORF">DYB28_014686</name>
</gene>
<name>A0A9X8DRN4_APHAT</name>